<proteinExistence type="predicted"/>
<evidence type="ECO:0000313" key="3">
    <source>
        <dbReference type="Proteomes" id="UP000813461"/>
    </source>
</evidence>
<keyword evidence="1" id="KW-0472">Membrane</keyword>
<gene>
    <name evidence="2" type="ORF">FB567DRAFT_588060</name>
</gene>
<reference evidence="2" key="1">
    <citation type="journal article" date="2021" name="Nat. Commun.">
        <title>Genetic determinants of endophytism in the Arabidopsis root mycobiome.</title>
        <authorList>
            <person name="Mesny F."/>
            <person name="Miyauchi S."/>
            <person name="Thiergart T."/>
            <person name="Pickel B."/>
            <person name="Atanasova L."/>
            <person name="Karlsson M."/>
            <person name="Huettel B."/>
            <person name="Barry K.W."/>
            <person name="Haridas S."/>
            <person name="Chen C."/>
            <person name="Bauer D."/>
            <person name="Andreopoulos W."/>
            <person name="Pangilinan J."/>
            <person name="LaButti K."/>
            <person name="Riley R."/>
            <person name="Lipzen A."/>
            <person name="Clum A."/>
            <person name="Drula E."/>
            <person name="Henrissat B."/>
            <person name="Kohler A."/>
            <person name="Grigoriev I.V."/>
            <person name="Martin F.M."/>
            <person name="Hacquard S."/>
        </authorList>
    </citation>
    <scope>NUCLEOTIDE SEQUENCE</scope>
    <source>
        <strain evidence="2">MPI-SDFR-AT-0120</strain>
    </source>
</reference>
<dbReference type="AlphaFoldDB" id="A0A8K0RIM6"/>
<feature type="transmembrane region" description="Helical" evidence="1">
    <location>
        <begin position="12"/>
        <end position="31"/>
    </location>
</feature>
<protein>
    <submittedName>
        <fullName evidence="2">Uncharacterized protein</fullName>
    </submittedName>
</protein>
<keyword evidence="1" id="KW-0812">Transmembrane</keyword>
<dbReference type="OrthoDB" id="10330325at2759"/>
<organism evidence="2 3">
    <name type="scientific">Paraphoma chrysanthemicola</name>
    <dbReference type="NCBI Taxonomy" id="798071"/>
    <lineage>
        <taxon>Eukaryota</taxon>
        <taxon>Fungi</taxon>
        <taxon>Dikarya</taxon>
        <taxon>Ascomycota</taxon>
        <taxon>Pezizomycotina</taxon>
        <taxon>Dothideomycetes</taxon>
        <taxon>Pleosporomycetidae</taxon>
        <taxon>Pleosporales</taxon>
        <taxon>Pleosporineae</taxon>
        <taxon>Phaeosphaeriaceae</taxon>
        <taxon>Paraphoma</taxon>
    </lineage>
</organism>
<accession>A0A8K0RIM6</accession>
<sequence>MSTSWSAAETIAFITLLATCITCVPIGVYFIRRFRARHRVEQRPSDIDLELQTQVRDDAEETFMARPEPIHTRTKRSMTS</sequence>
<evidence type="ECO:0000313" key="2">
    <source>
        <dbReference type="EMBL" id="KAH7093636.1"/>
    </source>
</evidence>
<keyword evidence="1" id="KW-1133">Transmembrane helix</keyword>
<keyword evidence="3" id="KW-1185">Reference proteome</keyword>
<evidence type="ECO:0000256" key="1">
    <source>
        <dbReference type="SAM" id="Phobius"/>
    </source>
</evidence>
<dbReference type="EMBL" id="JAGMVJ010000002">
    <property type="protein sequence ID" value="KAH7093636.1"/>
    <property type="molecule type" value="Genomic_DNA"/>
</dbReference>
<comment type="caution">
    <text evidence="2">The sequence shown here is derived from an EMBL/GenBank/DDBJ whole genome shotgun (WGS) entry which is preliminary data.</text>
</comment>
<name>A0A8K0RIM6_9PLEO</name>
<dbReference type="Proteomes" id="UP000813461">
    <property type="component" value="Unassembled WGS sequence"/>
</dbReference>